<dbReference type="InterPro" id="IPR027372">
    <property type="entry name" value="Phytase-like_dom"/>
</dbReference>
<sequence length="523" mass="56955">MHISMSILAIAPVLLPAASAASTTVSPAATATAVNITTCNGKTYVYEELAGYGYIPSNATDIFGDTIGGIGSSIAIDRNTWVKVGNQYKGLLWALPDRGWNTEGTLNFQNRVHKIEITLTPNESATVANPSPPNLRLQYLDTILFTDPDFQPTSGLDANIRGPYLTFPDIPFDLPSVNYTGDGYGDDGTGGHRVVVDSEGLFLAHDGTFWVSDEYGPYVYHFDAVGHMIGAIRPPNAFIPLRNSSESFSADSPPIYDPALVPIPADNPTGRDDNQGFEGLTTNPAGTRLYALMQSALNQEGGLKNKNSRNARFVIYDITQSQPTIIGEYVVPESHVTPSDSTSKVAHQSEIHYVSDTQFLILARDSNAGRGQSSTQSIYRNVDIFDISKATNFADVEQYNNYTGQIADSSGDLFANVTPAEYCRWLDYNVNSQLNRFGLHNGGAQDASLLNEKWESLALMPVNPGSNDEEYYLFTLSDNDFITQDGNLNFGRYHYADDSGYNIQNQALVFKVKLPPGAAALVS</sequence>
<feature type="domain" description="Phytase-like" evidence="2">
    <location>
        <begin position="89"/>
        <end position="481"/>
    </location>
</feature>
<organism evidence="3 4">
    <name type="scientific">Teratosphaeria nubilosa</name>
    <dbReference type="NCBI Taxonomy" id="161662"/>
    <lineage>
        <taxon>Eukaryota</taxon>
        <taxon>Fungi</taxon>
        <taxon>Dikarya</taxon>
        <taxon>Ascomycota</taxon>
        <taxon>Pezizomycotina</taxon>
        <taxon>Dothideomycetes</taxon>
        <taxon>Dothideomycetidae</taxon>
        <taxon>Mycosphaerellales</taxon>
        <taxon>Teratosphaeriaceae</taxon>
        <taxon>Teratosphaeria</taxon>
    </lineage>
</organism>
<name>A0A6G1LAQ8_9PEZI</name>
<dbReference type="OrthoDB" id="425936at2759"/>
<dbReference type="PANTHER" id="PTHR37957">
    <property type="entry name" value="BLR7070 PROTEIN"/>
    <property type="match status" value="1"/>
</dbReference>
<evidence type="ECO:0000313" key="3">
    <source>
        <dbReference type="EMBL" id="KAF2769935.1"/>
    </source>
</evidence>
<evidence type="ECO:0000256" key="1">
    <source>
        <dbReference type="SAM" id="SignalP"/>
    </source>
</evidence>
<keyword evidence="4" id="KW-1185">Reference proteome</keyword>
<accession>A0A6G1LAQ8</accession>
<evidence type="ECO:0000313" key="4">
    <source>
        <dbReference type="Proteomes" id="UP000799436"/>
    </source>
</evidence>
<feature type="chain" id="PRO_5026089735" evidence="1">
    <location>
        <begin position="21"/>
        <end position="523"/>
    </location>
</feature>
<dbReference type="Proteomes" id="UP000799436">
    <property type="component" value="Unassembled WGS sequence"/>
</dbReference>
<gene>
    <name evidence="3" type="ORF">EJ03DRAFT_326840</name>
</gene>
<dbReference type="EMBL" id="ML995829">
    <property type="protein sequence ID" value="KAF2769935.1"/>
    <property type="molecule type" value="Genomic_DNA"/>
</dbReference>
<evidence type="ECO:0000259" key="2">
    <source>
        <dbReference type="Pfam" id="PF13449"/>
    </source>
</evidence>
<reference evidence="3" key="1">
    <citation type="journal article" date="2020" name="Stud. Mycol.">
        <title>101 Dothideomycetes genomes: a test case for predicting lifestyles and emergence of pathogens.</title>
        <authorList>
            <person name="Haridas S."/>
            <person name="Albert R."/>
            <person name="Binder M."/>
            <person name="Bloem J."/>
            <person name="Labutti K."/>
            <person name="Salamov A."/>
            <person name="Andreopoulos B."/>
            <person name="Baker S."/>
            <person name="Barry K."/>
            <person name="Bills G."/>
            <person name="Bluhm B."/>
            <person name="Cannon C."/>
            <person name="Castanera R."/>
            <person name="Culley D."/>
            <person name="Daum C."/>
            <person name="Ezra D."/>
            <person name="Gonzalez J."/>
            <person name="Henrissat B."/>
            <person name="Kuo A."/>
            <person name="Liang C."/>
            <person name="Lipzen A."/>
            <person name="Lutzoni F."/>
            <person name="Magnuson J."/>
            <person name="Mondo S."/>
            <person name="Nolan M."/>
            <person name="Ohm R."/>
            <person name="Pangilinan J."/>
            <person name="Park H.-J."/>
            <person name="Ramirez L."/>
            <person name="Alfaro M."/>
            <person name="Sun H."/>
            <person name="Tritt A."/>
            <person name="Yoshinaga Y."/>
            <person name="Zwiers L.-H."/>
            <person name="Turgeon B."/>
            <person name="Goodwin S."/>
            <person name="Spatafora J."/>
            <person name="Crous P."/>
            <person name="Grigoriev I."/>
        </authorList>
    </citation>
    <scope>NUCLEOTIDE SEQUENCE</scope>
    <source>
        <strain evidence="3">CBS 116005</strain>
    </source>
</reference>
<dbReference type="Pfam" id="PF13449">
    <property type="entry name" value="Phytase-like"/>
    <property type="match status" value="1"/>
</dbReference>
<proteinExistence type="predicted"/>
<keyword evidence="1" id="KW-0732">Signal</keyword>
<dbReference type="PANTHER" id="PTHR37957:SF1">
    <property type="entry name" value="PHYTASE-LIKE DOMAIN-CONTAINING PROTEIN"/>
    <property type="match status" value="1"/>
</dbReference>
<protein>
    <submittedName>
        <fullName evidence="3">3-phytase</fullName>
    </submittedName>
</protein>
<feature type="signal peptide" evidence="1">
    <location>
        <begin position="1"/>
        <end position="20"/>
    </location>
</feature>
<dbReference type="AlphaFoldDB" id="A0A6G1LAQ8"/>